<dbReference type="PANTHER" id="PTHR43692">
    <property type="entry name" value="UDP-N-ACETYLMURAMOYLALANINE--D-GLUTAMATE LIGASE"/>
    <property type="match status" value="1"/>
</dbReference>
<dbReference type="InterPro" id="IPR005762">
    <property type="entry name" value="MurD"/>
</dbReference>
<sequence>MSDPRPIGSFDRSGPWEGVHVVVAGFGRAGFAAADNLNHLGASVMALDTVTEEEDPGRDEKAELLDVLGASVVLGPEATLGLPDHADLLIASPEFPDDARLLTQARRRGVPIWGEVELAWRLRDPETSIPWLVVAGSEGVADVALLTERILLAGGLRPAVAGIVGLPLVEAVMDPTPYDALIVALDDTQLRDLTSMSPLATVVLDGGEAVRAVAYENVQVACIYITADTTTPSTEELVREADVLDGARAIGITLGTPGVGMLGLVEDLLVERAFIPQRSTSAAELCALSDLPSQDPVEVTRALAAAALALAHGVPPAAVRDGLRGA</sequence>
<evidence type="ECO:0000256" key="3">
    <source>
        <dbReference type="ARBA" id="ARBA00022840"/>
    </source>
</evidence>
<proteinExistence type="predicted"/>
<evidence type="ECO:0000256" key="2">
    <source>
        <dbReference type="ARBA" id="ARBA00022741"/>
    </source>
</evidence>
<dbReference type="Gene3D" id="3.40.50.720">
    <property type="entry name" value="NAD(P)-binding Rossmann-like Domain"/>
    <property type="match status" value="1"/>
</dbReference>
<protein>
    <submittedName>
        <fullName evidence="4">Uncharacterized protein</fullName>
    </submittedName>
</protein>
<dbReference type="OrthoDB" id="9809796at2"/>
<keyword evidence="2" id="KW-0547">Nucleotide-binding</keyword>
<dbReference type="GO" id="GO:0008360">
    <property type="term" value="P:regulation of cell shape"/>
    <property type="evidence" value="ECO:0007669"/>
    <property type="project" value="InterPro"/>
</dbReference>
<keyword evidence="1" id="KW-0436">Ligase</keyword>
<evidence type="ECO:0000256" key="1">
    <source>
        <dbReference type="ARBA" id="ARBA00022598"/>
    </source>
</evidence>
<dbReference type="PANTHER" id="PTHR43692:SF1">
    <property type="entry name" value="UDP-N-ACETYLMURAMOYLALANINE--D-GLUTAMATE LIGASE"/>
    <property type="match status" value="1"/>
</dbReference>
<dbReference type="SUPFAM" id="SSF51984">
    <property type="entry name" value="MurCD N-terminal domain"/>
    <property type="match status" value="1"/>
</dbReference>
<dbReference type="RefSeq" id="WP_120061626.1">
    <property type="nucleotide sequence ID" value="NZ_QYRP01000002.1"/>
</dbReference>
<organism evidence="4 5">
    <name type="scientific">Nocardioides cavernaquae</name>
    <dbReference type="NCBI Taxonomy" id="2321396"/>
    <lineage>
        <taxon>Bacteria</taxon>
        <taxon>Bacillati</taxon>
        <taxon>Actinomycetota</taxon>
        <taxon>Actinomycetes</taxon>
        <taxon>Propionibacteriales</taxon>
        <taxon>Nocardioidaceae</taxon>
        <taxon>Nocardioides</taxon>
    </lineage>
</organism>
<dbReference type="Proteomes" id="UP000276542">
    <property type="component" value="Unassembled WGS sequence"/>
</dbReference>
<evidence type="ECO:0000313" key="5">
    <source>
        <dbReference type="Proteomes" id="UP000276542"/>
    </source>
</evidence>
<evidence type="ECO:0000313" key="4">
    <source>
        <dbReference type="EMBL" id="RJS47664.1"/>
    </source>
</evidence>
<gene>
    <name evidence="4" type="ORF">D4739_16545</name>
</gene>
<dbReference type="InterPro" id="IPR036565">
    <property type="entry name" value="Mur-like_cat_sf"/>
</dbReference>
<dbReference type="AlphaFoldDB" id="A0A3A5HHY4"/>
<dbReference type="GO" id="GO:0008764">
    <property type="term" value="F:UDP-N-acetylmuramoylalanine-D-glutamate ligase activity"/>
    <property type="evidence" value="ECO:0007669"/>
    <property type="project" value="InterPro"/>
</dbReference>
<dbReference type="EMBL" id="QYRP01000002">
    <property type="protein sequence ID" value="RJS47664.1"/>
    <property type="molecule type" value="Genomic_DNA"/>
</dbReference>
<keyword evidence="3" id="KW-0067">ATP-binding</keyword>
<dbReference type="GO" id="GO:0051301">
    <property type="term" value="P:cell division"/>
    <property type="evidence" value="ECO:0007669"/>
    <property type="project" value="InterPro"/>
</dbReference>
<name>A0A3A5HHY4_9ACTN</name>
<dbReference type="GO" id="GO:0005737">
    <property type="term" value="C:cytoplasm"/>
    <property type="evidence" value="ECO:0007669"/>
    <property type="project" value="InterPro"/>
</dbReference>
<dbReference type="GO" id="GO:0005524">
    <property type="term" value="F:ATP binding"/>
    <property type="evidence" value="ECO:0007669"/>
    <property type="project" value="UniProtKB-KW"/>
</dbReference>
<comment type="caution">
    <text evidence="4">The sequence shown here is derived from an EMBL/GenBank/DDBJ whole genome shotgun (WGS) entry which is preliminary data.</text>
</comment>
<accession>A0A3A5HHY4</accession>
<reference evidence="5" key="1">
    <citation type="submission" date="2018-09" db="EMBL/GenBank/DDBJ databases">
        <authorList>
            <person name="Zhu H."/>
        </authorList>
    </citation>
    <scope>NUCLEOTIDE SEQUENCE [LARGE SCALE GENOMIC DNA]</scope>
    <source>
        <strain evidence="5">K1W22B-1</strain>
    </source>
</reference>
<dbReference type="SUPFAM" id="SSF53623">
    <property type="entry name" value="MurD-like peptide ligases, catalytic domain"/>
    <property type="match status" value="1"/>
</dbReference>
<keyword evidence="5" id="KW-1185">Reference proteome</keyword>